<dbReference type="InterPro" id="IPR052021">
    <property type="entry name" value="Type-I_RS_S_subunit"/>
</dbReference>
<evidence type="ECO:0000256" key="1">
    <source>
        <dbReference type="ARBA" id="ARBA00010923"/>
    </source>
</evidence>
<dbReference type="InterPro" id="IPR044946">
    <property type="entry name" value="Restrct_endonuc_typeI_TRD_sf"/>
</dbReference>
<evidence type="ECO:0000313" key="6">
    <source>
        <dbReference type="Proteomes" id="UP001167871"/>
    </source>
</evidence>
<gene>
    <name evidence="5" type="ORF">QVO10_00405</name>
</gene>
<keyword evidence="5" id="KW-0255">Endonuclease</keyword>
<dbReference type="GO" id="GO:0016787">
    <property type="term" value="F:hydrolase activity"/>
    <property type="evidence" value="ECO:0007669"/>
    <property type="project" value="UniProtKB-KW"/>
</dbReference>
<dbReference type="SUPFAM" id="SSF116734">
    <property type="entry name" value="DNA methylase specificity domain"/>
    <property type="match status" value="2"/>
</dbReference>
<dbReference type="RefSeq" id="WP_301638802.1">
    <property type="nucleotide sequence ID" value="NZ_JAUEII010000001.1"/>
</dbReference>
<accession>A0ABT7X1A5</accession>
<keyword evidence="6" id="KW-1185">Reference proteome</keyword>
<dbReference type="Gene3D" id="3.90.220.20">
    <property type="entry name" value="DNA methylase specificity domains"/>
    <property type="match status" value="2"/>
</dbReference>
<comment type="similarity">
    <text evidence="1">Belongs to the type-I restriction system S methylase family.</text>
</comment>
<reference evidence="5" key="1">
    <citation type="submission" date="2023-06" db="EMBL/GenBank/DDBJ databases">
        <authorList>
            <person name="Zeman M."/>
            <person name="Kubasova T."/>
            <person name="Jahodarova E."/>
            <person name="Nykrynova M."/>
            <person name="Rychlik I."/>
        </authorList>
    </citation>
    <scope>NUCLEOTIDE SEQUENCE</scope>
    <source>
        <strain evidence="5">84_SSukc20</strain>
    </source>
</reference>
<keyword evidence="3" id="KW-0238">DNA-binding</keyword>
<dbReference type="InterPro" id="IPR000055">
    <property type="entry name" value="Restrct_endonuc_typeI_TRD"/>
</dbReference>
<dbReference type="PANTHER" id="PTHR30408:SF12">
    <property type="entry name" value="TYPE I RESTRICTION ENZYME MJAVIII SPECIFICITY SUBUNIT"/>
    <property type="match status" value="1"/>
</dbReference>
<dbReference type="Proteomes" id="UP001167871">
    <property type="component" value="Unassembled WGS sequence"/>
</dbReference>
<keyword evidence="5" id="KW-0540">Nuclease</keyword>
<dbReference type="GO" id="GO:0004519">
    <property type="term" value="F:endonuclease activity"/>
    <property type="evidence" value="ECO:0007669"/>
    <property type="project" value="UniProtKB-KW"/>
</dbReference>
<evidence type="ECO:0000256" key="2">
    <source>
        <dbReference type="ARBA" id="ARBA00022747"/>
    </source>
</evidence>
<keyword evidence="2" id="KW-0680">Restriction system</keyword>
<sequence>MNKGEMKRLGDYIREVDVRNRDLEVTNLLGLSMTKQFRPSTSNIVGVDLSKYKIVHKDVFAFDTMSVIRVHKVPIAINLSKSPIIVSPAYITFECKDSNILNPNYLMMWFSRDEFDRYADFKSDAAVRGGYNWEELCDTPIYLPPIEQQQKIVSEYEAITRRIHLNEQIIAKLEETAQTLYRKMFVDGIDKENLPEGWRMGTLGEICCKIGSGATPKGGKECYINIGTSFIRSMNVLDLRFNHNELARITLQQAKILDSVSVESKDILLNITGVSVARCCMVPDSILPARVNQHVMIIRPNKIIYSYYLLLLLYFSKEKLLGISQSGSTREAITKSEIERFTILVPSMETVCNFDHKVSSLFQYEVLLEEENNKLNELHSLLLAKIGQ</sequence>
<feature type="domain" description="Type I restriction modification DNA specificity" evidence="4">
    <location>
        <begin position="195"/>
        <end position="377"/>
    </location>
</feature>
<organism evidence="5 6">
    <name type="scientific">Bacteroides gallinaceum</name>
    <dbReference type="NCBI Taxonomy" id="1462571"/>
    <lineage>
        <taxon>Bacteria</taxon>
        <taxon>Pseudomonadati</taxon>
        <taxon>Bacteroidota</taxon>
        <taxon>Bacteroidia</taxon>
        <taxon>Bacteroidales</taxon>
        <taxon>Bacteroidaceae</taxon>
        <taxon>Bacteroides</taxon>
    </lineage>
</organism>
<evidence type="ECO:0000259" key="4">
    <source>
        <dbReference type="Pfam" id="PF01420"/>
    </source>
</evidence>
<comment type="caution">
    <text evidence="5">The sequence shown here is derived from an EMBL/GenBank/DDBJ whole genome shotgun (WGS) entry which is preliminary data.</text>
</comment>
<name>A0ABT7X1A5_9BACE</name>
<dbReference type="Pfam" id="PF01420">
    <property type="entry name" value="Methylase_S"/>
    <property type="match status" value="2"/>
</dbReference>
<evidence type="ECO:0000313" key="5">
    <source>
        <dbReference type="EMBL" id="MDN0047863.1"/>
    </source>
</evidence>
<reference evidence="5" key="2">
    <citation type="submission" date="2024-05" db="EMBL/GenBank/DDBJ databases">
        <title>Identification and characterization of horizontal gene transfer across gut microbiota members of farm animals based on homology search.</title>
        <authorList>
            <person name="Schwarzerova J."/>
            <person name="Nykrynova M."/>
            <person name="Jureckova K."/>
            <person name="Cejkova D."/>
            <person name="Rychlik I."/>
        </authorList>
    </citation>
    <scope>NUCLEOTIDE SEQUENCE</scope>
    <source>
        <strain evidence="5">84_SSukc20</strain>
    </source>
</reference>
<dbReference type="PANTHER" id="PTHR30408">
    <property type="entry name" value="TYPE-1 RESTRICTION ENZYME ECOKI SPECIFICITY PROTEIN"/>
    <property type="match status" value="1"/>
</dbReference>
<feature type="domain" description="Type I restriction modification DNA specificity" evidence="4">
    <location>
        <begin position="78"/>
        <end position="175"/>
    </location>
</feature>
<dbReference type="EC" id="3.1.21.-" evidence="5"/>
<dbReference type="EMBL" id="JAUEII010000001">
    <property type="protein sequence ID" value="MDN0047863.1"/>
    <property type="molecule type" value="Genomic_DNA"/>
</dbReference>
<keyword evidence="5" id="KW-0378">Hydrolase</keyword>
<evidence type="ECO:0000256" key="3">
    <source>
        <dbReference type="ARBA" id="ARBA00023125"/>
    </source>
</evidence>
<proteinExistence type="inferred from homology"/>
<protein>
    <submittedName>
        <fullName evidence="5">Restriction endonuclease subunit S</fullName>
        <ecNumber evidence="5">3.1.21.-</ecNumber>
    </submittedName>
</protein>